<evidence type="ECO:0000256" key="3">
    <source>
        <dbReference type="ARBA" id="ARBA00012737"/>
    </source>
</evidence>
<sequence length="654" mass="74592">MCGISGIAALSMQTKINETDVYSMLPSLHHRGPDGRGVYIDPNQRVGLGHTRLSIIDLTGGVQPMHNEDRTVWITFNGEIFNYIELRQTLIKKGHYFYTHSDTEVIVHAYEQYGDAFVQHLNGQFAIALWDSRRQRLLLVRDRVGILPFFYTRQGDRLLFASEIKALLPQLSEAPRISAAALDQIFTFWAPRSPNTLFEDIFEVSPGHMLVLENGSLHESVYWDWRFPEQSDYHEGSDADLAEQLYELLADATSIRLRADVPVGAYLSGGLDSSALVALIRRHSDAPLKTFSIGFEDQSLDESAFQKQMIEHLGVENSRISCQNNDIADNFPDTIFHAETAILRTAPTPMRQLSGLVRASGYKVVLTGEGADETLGGYDLFKEAKIRQFWARHPQSEWRPLLLKALYPYLETSGSQAKTYLNNYYSIGLETPNQPGFSHLTRWFTTSQCKIFFSPELNAKLRENAADRLSEQLPAAFGNWHSFNRAQYLEAKTLMGSYLLCSQGDRMLMANSVEGRFPFLDHRVIEFANRLNPRLKMRVLNEKYLFKQAMKSHLPRQILQRHKQPYRAPDIPAFFSSHPPAYVNDLLSEEKLKRYGYFDAQKVGFLLKKASRGNSIAYKDNMALVGVLSTQLCHYFFIEQFSQSVRKTDNSYSS</sequence>
<dbReference type="CDD" id="cd00712">
    <property type="entry name" value="AsnB"/>
    <property type="match status" value="1"/>
</dbReference>
<evidence type="ECO:0000313" key="9">
    <source>
        <dbReference type="EMBL" id="TRW92071.1"/>
    </source>
</evidence>
<dbReference type="Proteomes" id="UP000733744">
    <property type="component" value="Unassembled WGS sequence"/>
</dbReference>
<evidence type="ECO:0000256" key="2">
    <source>
        <dbReference type="ARBA" id="ARBA00005752"/>
    </source>
</evidence>
<dbReference type="GO" id="GO:0004066">
    <property type="term" value="F:asparagine synthase (glutamine-hydrolyzing) activity"/>
    <property type="evidence" value="ECO:0007669"/>
    <property type="project" value="UniProtKB-EC"/>
</dbReference>
<keyword evidence="5" id="KW-0067">ATP-binding</keyword>
<dbReference type="PIRSF" id="PIRSF001589">
    <property type="entry name" value="Asn_synthetase_glu-h"/>
    <property type="match status" value="1"/>
</dbReference>
<dbReference type="InterPro" id="IPR017932">
    <property type="entry name" value="GATase_2_dom"/>
</dbReference>
<dbReference type="NCBIfam" id="TIGR01536">
    <property type="entry name" value="asn_synth_AEB"/>
    <property type="match status" value="1"/>
</dbReference>
<accession>A0ABY3C922</accession>
<dbReference type="InterPro" id="IPR006426">
    <property type="entry name" value="Asn_synth_AEB"/>
</dbReference>
<comment type="similarity">
    <text evidence="2">Belongs to the asparagine synthetase family.</text>
</comment>
<dbReference type="EMBL" id="RYFG02000109">
    <property type="protein sequence ID" value="TRW92071.1"/>
    <property type="molecule type" value="Genomic_DNA"/>
</dbReference>
<protein>
    <recommendedName>
        <fullName evidence="3">asparagine synthase (glutamine-hydrolyzing)</fullName>
        <ecNumber evidence="3">6.3.5.4</ecNumber>
    </recommendedName>
</protein>
<evidence type="ECO:0000256" key="6">
    <source>
        <dbReference type="ARBA" id="ARBA00022962"/>
    </source>
</evidence>
<dbReference type="InterPro" id="IPR001962">
    <property type="entry name" value="Asn_synthase"/>
</dbReference>
<dbReference type="RefSeq" id="WP_127028393.1">
    <property type="nucleotide sequence ID" value="NZ_RYFG02000109.1"/>
</dbReference>
<dbReference type="PANTHER" id="PTHR43284">
    <property type="entry name" value="ASPARAGINE SYNTHETASE (GLUTAMINE-HYDROLYZING)"/>
    <property type="match status" value="1"/>
</dbReference>
<dbReference type="EC" id="6.3.5.4" evidence="3"/>
<dbReference type="PROSITE" id="PS51278">
    <property type="entry name" value="GATASE_TYPE_2"/>
    <property type="match status" value="1"/>
</dbReference>
<proteinExistence type="inferred from homology"/>
<evidence type="ECO:0000313" key="10">
    <source>
        <dbReference type="Proteomes" id="UP000733744"/>
    </source>
</evidence>
<evidence type="ECO:0000256" key="7">
    <source>
        <dbReference type="ARBA" id="ARBA00048741"/>
    </source>
</evidence>
<reference evidence="9 10" key="1">
    <citation type="journal article" date="2019" name="Antonie Van Leeuwenhoek">
        <title>Description of 'Ca. Methylobacter oryzae' KRF1, a novel species from the environmentally important Methylobacter clade 2.</title>
        <authorList>
            <person name="Khatri K."/>
            <person name="Mohite J.A."/>
            <person name="Pandit P.S."/>
            <person name="Bahulikar R."/>
            <person name="Rahalkar M.C."/>
        </authorList>
    </citation>
    <scope>NUCLEOTIDE SEQUENCE [LARGE SCALE GENOMIC DNA]</scope>
    <source>
        <strain evidence="9 10">KRF1</strain>
    </source>
</reference>
<dbReference type="InterPro" id="IPR033738">
    <property type="entry name" value="AsnB_N"/>
</dbReference>
<name>A0ABY3C922_9GAMM</name>
<comment type="pathway">
    <text evidence="1">Amino-acid biosynthesis; L-asparagine biosynthesis; L-asparagine from L-aspartate (L-Gln route): step 1/1.</text>
</comment>
<dbReference type="PANTHER" id="PTHR43284:SF1">
    <property type="entry name" value="ASPARAGINE SYNTHETASE"/>
    <property type="match status" value="1"/>
</dbReference>
<dbReference type="InterPro" id="IPR051786">
    <property type="entry name" value="ASN_synthetase/amidase"/>
</dbReference>
<dbReference type="InterPro" id="IPR014729">
    <property type="entry name" value="Rossmann-like_a/b/a_fold"/>
</dbReference>
<dbReference type="Gene3D" id="3.40.50.620">
    <property type="entry name" value="HUPs"/>
    <property type="match status" value="1"/>
</dbReference>
<dbReference type="Pfam" id="PF00733">
    <property type="entry name" value="Asn_synthase"/>
    <property type="match status" value="1"/>
</dbReference>
<evidence type="ECO:0000256" key="1">
    <source>
        <dbReference type="ARBA" id="ARBA00005187"/>
    </source>
</evidence>
<dbReference type="InterPro" id="IPR029055">
    <property type="entry name" value="Ntn_hydrolases_N"/>
</dbReference>
<dbReference type="Gene3D" id="3.60.20.10">
    <property type="entry name" value="Glutamine Phosphoribosylpyrophosphate, subunit 1, domain 1"/>
    <property type="match status" value="1"/>
</dbReference>
<evidence type="ECO:0000256" key="4">
    <source>
        <dbReference type="ARBA" id="ARBA00022741"/>
    </source>
</evidence>
<dbReference type="CDD" id="cd01991">
    <property type="entry name" value="Asn_synthase_B_C"/>
    <property type="match status" value="1"/>
</dbReference>
<keyword evidence="4" id="KW-0547">Nucleotide-binding</keyword>
<dbReference type="SUPFAM" id="SSF56235">
    <property type="entry name" value="N-terminal nucleophile aminohydrolases (Ntn hydrolases)"/>
    <property type="match status" value="1"/>
</dbReference>
<gene>
    <name evidence="9" type="primary">asnB</name>
    <name evidence="9" type="ORF">EKO24_015505</name>
</gene>
<feature type="domain" description="Glutamine amidotransferase type-2" evidence="8">
    <location>
        <begin position="2"/>
        <end position="215"/>
    </location>
</feature>
<evidence type="ECO:0000259" key="8">
    <source>
        <dbReference type="PROSITE" id="PS51278"/>
    </source>
</evidence>
<keyword evidence="6" id="KW-0315">Glutamine amidotransferase</keyword>
<keyword evidence="10" id="KW-1185">Reference proteome</keyword>
<comment type="catalytic activity">
    <reaction evidence="7">
        <text>L-aspartate + L-glutamine + ATP + H2O = L-asparagine + L-glutamate + AMP + diphosphate + H(+)</text>
        <dbReference type="Rhea" id="RHEA:12228"/>
        <dbReference type="ChEBI" id="CHEBI:15377"/>
        <dbReference type="ChEBI" id="CHEBI:15378"/>
        <dbReference type="ChEBI" id="CHEBI:29985"/>
        <dbReference type="ChEBI" id="CHEBI:29991"/>
        <dbReference type="ChEBI" id="CHEBI:30616"/>
        <dbReference type="ChEBI" id="CHEBI:33019"/>
        <dbReference type="ChEBI" id="CHEBI:58048"/>
        <dbReference type="ChEBI" id="CHEBI:58359"/>
        <dbReference type="ChEBI" id="CHEBI:456215"/>
        <dbReference type="EC" id="6.3.5.4"/>
    </reaction>
</comment>
<comment type="caution">
    <text evidence="9">The sequence shown here is derived from an EMBL/GenBank/DDBJ whole genome shotgun (WGS) entry which is preliminary data.</text>
</comment>
<dbReference type="Pfam" id="PF13537">
    <property type="entry name" value="GATase_7"/>
    <property type="match status" value="1"/>
</dbReference>
<dbReference type="SUPFAM" id="SSF52402">
    <property type="entry name" value="Adenine nucleotide alpha hydrolases-like"/>
    <property type="match status" value="1"/>
</dbReference>
<evidence type="ECO:0000256" key="5">
    <source>
        <dbReference type="ARBA" id="ARBA00022840"/>
    </source>
</evidence>
<keyword evidence="9" id="KW-0436">Ligase</keyword>
<organism evidence="9 10">
    <name type="scientific">Candidatus Methylobacter oryzae</name>
    <dbReference type="NCBI Taxonomy" id="2497749"/>
    <lineage>
        <taxon>Bacteria</taxon>
        <taxon>Pseudomonadati</taxon>
        <taxon>Pseudomonadota</taxon>
        <taxon>Gammaproteobacteria</taxon>
        <taxon>Methylococcales</taxon>
        <taxon>Methylococcaceae</taxon>
        <taxon>Methylobacter</taxon>
    </lineage>
</organism>